<dbReference type="InterPro" id="IPR002347">
    <property type="entry name" value="SDR_fam"/>
</dbReference>
<accession>A0A7S2SFS8</accession>
<reference evidence="5" key="1">
    <citation type="submission" date="2021-01" db="EMBL/GenBank/DDBJ databases">
        <authorList>
            <person name="Corre E."/>
            <person name="Pelletier E."/>
            <person name="Niang G."/>
            <person name="Scheremetjew M."/>
            <person name="Finn R."/>
            <person name="Kale V."/>
            <person name="Holt S."/>
            <person name="Cochrane G."/>
            <person name="Meng A."/>
            <person name="Brown T."/>
            <person name="Cohen L."/>
        </authorList>
    </citation>
    <scope>NUCLEOTIDE SEQUENCE</scope>
    <source>
        <strain evidence="5">NY070348D</strain>
    </source>
</reference>
<dbReference type="PRINTS" id="PR00081">
    <property type="entry name" value="GDHRDH"/>
</dbReference>
<dbReference type="PROSITE" id="PS00061">
    <property type="entry name" value="ADH_SHORT"/>
    <property type="match status" value="1"/>
</dbReference>
<dbReference type="PRINTS" id="PR00080">
    <property type="entry name" value="SDRFAMILY"/>
</dbReference>
<sequence length="406" mass="43822">MVPETLTFVDADHAGDRFLGKNVVLIGGSSGMGFATGSQLVQECAKTVFIVCRNTVQGKVAVDILEKLAAEQVQCGENTSKVLLVKANVADRAQVKKMYKTVGDITPRVDIVVNCAGIGGYMGPGIGGVPDKFVFSKFDPILNNLYGNLYVSTEAVRFWNISDKGPSGLDYTPVLINYASADALEPCPGCDLYSASKAGILMLTASIAKQYEGKMRTHTILPGLVDTPLTWNQVRGMKIAQNGSVVQVETLQSFQCHSEIDNHVIEDGTCPSGGTGLGCPCEDVPKSDPRIGKYFSSLGMWPPVSPLTVAKVTLLLASDEASHLNGKAYVVDTKFTDDITTQKVRDCPLSIEETCPVLPFSEILGAEKASYGMVMMPFDIFSFLSGFLFCMLISNMFSIRLKSFRQ</sequence>
<protein>
    <submittedName>
        <fullName evidence="5">Uncharacterized protein</fullName>
    </submittedName>
</protein>
<feature type="transmembrane region" description="Helical" evidence="4">
    <location>
        <begin position="380"/>
        <end position="399"/>
    </location>
</feature>
<gene>
    <name evidence="5" type="ORF">QSP1433_LOCUS13691</name>
</gene>
<dbReference type="GO" id="GO:0016616">
    <property type="term" value="F:oxidoreductase activity, acting on the CH-OH group of donors, NAD or NADP as acceptor"/>
    <property type="evidence" value="ECO:0007669"/>
    <property type="project" value="TreeGrafter"/>
</dbReference>
<dbReference type="InterPro" id="IPR036291">
    <property type="entry name" value="NAD(P)-bd_dom_sf"/>
</dbReference>
<keyword evidence="4" id="KW-0812">Transmembrane</keyword>
<evidence type="ECO:0000256" key="2">
    <source>
        <dbReference type="ARBA" id="ARBA00023002"/>
    </source>
</evidence>
<dbReference type="SUPFAM" id="SSF51735">
    <property type="entry name" value="NAD(P)-binding Rossmann-fold domains"/>
    <property type="match status" value="1"/>
</dbReference>
<keyword evidence="4" id="KW-0472">Membrane</keyword>
<dbReference type="Pfam" id="PF00106">
    <property type="entry name" value="adh_short"/>
    <property type="match status" value="1"/>
</dbReference>
<dbReference type="AlphaFoldDB" id="A0A7S2SFS8"/>
<dbReference type="GO" id="GO:0048038">
    <property type="term" value="F:quinone binding"/>
    <property type="evidence" value="ECO:0007669"/>
    <property type="project" value="TreeGrafter"/>
</dbReference>
<dbReference type="EMBL" id="HBHK01021479">
    <property type="protein sequence ID" value="CAD9698784.1"/>
    <property type="molecule type" value="Transcribed_RNA"/>
</dbReference>
<keyword evidence="4" id="KW-1133">Transmembrane helix</keyword>
<evidence type="ECO:0000256" key="4">
    <source>
        <dbReference type="SAM" id="Phobius"/>
    </source>
</evidence>
<dbReference type="PANTHER" id="PTHR42760:SF133">
    <property type="entry name" value="3-OXOACYL-[ACYL-CARRIER-PROTEIN] REDUCTASE"/>
    <property type="match status" value="1"/>
</dbReference>
<dbReference type="Gene3D" id="3.40.50.720">
    <property type="entry name" value="NAD(P)-binding Rossmann-like Domain"/>
    <property type="match status" value="1"/>
</dbReference>
<evidence type="ECO:0000313" key="5">
    <source>
        <dbReference type="EMBL" id="CAD9698784.1"/>
    </source>
</evidence>
<keyword evidence="2" id="KW-0560">Oxidoreductase</keyword>
<proteinExistence type="inferred from homology"/>
<organism evidence="5">
    <name type="scientific">Mucochytrium quahogii</name>
    <dbReference type="NCBI Taxonomy" id="96639"/>
    <lineage>
        <taxon>Eukaryota</taxon>
        <taxon>Sar</taxon>
        <taxon>Stramenopiles</taxon>
        <taxon>Bigyra</taxon>
        <taxon>Labyrinthulomycetes</taxon>
        <taxon>Thraustochytrida</taxon>
        <taxon>Thraustochytriidae</taxon>
        <taxon>Mucochytrium</taxon>
    </lineage>
</organism>
<dbReference type="InterPro" id="IPR020904">
    <property type="entry name" value="Sc_DH/Rdtase_CS"/>
</dbReference>
<name>A0A7S2SFS8_9STRA</name>
<dbReference type="GO" id="GO:0006633">
    <property type="term" value="P:fatty acid biosynthetic process"/>
    <property type="evidence" value="ECO:0007669"/>
    <property type="project" value="TreeGrafter"/>
</dbReference>
<evidence type="ECO:0000256" key="3">
    <source>
        <dbReference type="RuleBase" id="RU000363"/>
    </source>
</evidence>
<dbReference type="PANTHER" id="PTHR42760">
    <property type="entry name" value="SHORT-CHAIN DEHYDROGENASES/REDUCTASES FAMILY MEMBER"/>
    <property type="match status" value="1"/>
</dbReference>
<comment type="similarity">
    <text evidence="1 3">Belongs to the short-chain dehydrogenases/reductases (SDR) family.</text>
</comment>
<evidence type="ECO:0000256" key="1">
    <source>
        <dbReference type="ARBA" id="ARBA00006484"/>
    </source>
</evidence>